<feature type="compositionally biased region" description="Low complexity" evidence="1">
    <location>
        <begin position="49"/>
        <end position="66"/>
    </location>
</feature>
<feature type="region of interest" description="Disordered" evidence="1">
    <location>
        <begin position="220"/>
        <end position="283"/>
    </location>
</feature>
<feature type="compositionally biased region" description="Acidic residues" evidence="1">
    <location>
        <begin position="302"/>
        <end position="311"/>
    </location>
</feature>
<feature type="compositionally biased region" description="Acidic residues" evidence="1">
    <location>
        <begin position="368"/>
        <end position="381"/>
    </location>
</feature>
<sequence length="475" mass="51101">MATTPLAAATPSPPPHIHTPPTPRLGFADSWEPFSPRKSSRIAAASKNASRPSAAARTPSPSAATRRAVRQLRSPKVSKQAAAPPQNDTLQPHPQHLDVASFSPAPTPRKKKTLPTAHFLSPEDALKSNRKPAEAQAAAGEYSRMGVGMLPTPAKTPSKKYHAASQNESNIAAIARNLFHHNDVDEVMASPSKKPSTPSRKPKKYTGFSLESFAEVEDEIPIFTDSQDRVPEADSSVENPFFGDGAAAGSSAPEATTRRRSKRNHVSIPGEGKQTVEDATRREDGLVYVFRGKKIFRKFEDSAEAQEEDILDGMSSSGGKSKRLTRSAIKPRLLFPREDSLTETTPNAGTTDDEEADTDIEDRKIQSDDEVEEEVEEDEEVTATSTPVDLLDKAAPNTPPHAPKFAPASPPITGRATRSGHKSAEEATPVKAAAPKKRSPFDGWRQTKSSASVAGHKRPVDTALGSSPSAKRSRT</sequence>
<keyword evidence="3" id="KW-1185">Reference proteome</keyword>
<comment type="caution">
    <text evidence="2">The sequence shown here is derived from an EMBL/GenBank/DDBJ whole genome shotgun (WGS) entry which is preliminary data.</text>
</comment>
<feature type="compositionally biased region" description="Polar residues" evidence="1">
    <location>
        <begin position="464"/>
        <end position="475"/>
    </location>
</feature>
<dbReference type="Proteomes" id="UP001642482">
    <property type="component" value="Unassembled WGS sequence"/>
</dbReference>
<feature type="compositionally biased region" description="Low complexity" evidence="1">
    <location>
        <begin position="190"/>
        <end position="199"/>
    </location>
</feature>
<reference evidence="2 3" key="1">
    <citation type="submission" date="2024-01" db="EMBL/GenBank/DDBJ databases">
        <authorList>
            <person name="Allen C."/>
            <person name="Tagirdzhanova G."/>
        </authorList>
    </citation>
    <scope>NUCLEOTIDE SEQUENCE [LARGE SCALE GENOMIC DNA]</scope>
</reference>
<evidence type="ECO:0000313" key="3">
    <source>
        <dbReference type="Proteomes" id="UP001642482"/>
    </source>
</evidence>
<feature type="compositionally biased region" description="Low complexity" evidence="1">
    <location>
        <begin position="1"/>
        <end position="10"/>
    </location>
</feature>
<feature type="region of interest" description="Disordered" evidence="1">
    <location>
        <begin position="301"/>
        <end position="475"/>
    </location>
</feature>
<name>A0ABP0B730_9PEZI</name>
<evidence type="ECO:0000256" key="1">
    <source>
        <dbReference type="SAM" id="MobiDB-lite"/>
    </source>
</evidence>
<feature type="compositionally biased region" description="Basic and acidic residues" evidence="1">
    <location>
        <begin position="124"/>
        <end position="133"/>
    </location>
</feature>
<feature type="region of interest" description="Disordered" evidence="1">
    <location>
        <begin position="1"/>
        <end position="165"/>
    </location>
</feature>
<proteinExistence type="predicted"/>
<feature type="region of interest" description="Disordered" evidence="1">
    <location>
        <begin position="186"/>
        <end position="206"/>
    </location>
</feature>
<feature type="compositionally biased region" description="Pro residues" evidence="1">
    <location>
        <begin position="11"/>
        <end position="23"/>
    </location>
</feature>
<accession>A0ABP0B730</accession>
<evidence type="ECO:0000313" key="2">
    <source>
        <dbReference type="EMBL" id="CAK7215326.1"/>
    </source>
</evidence>
<feature type="compositionally biased region" description="Acidic residues" evidence="1">
    <location>
        <begin position="351"/>
        <end position="360"/>
    </location>
</feature>
<protein>
    <submittedName>
        <fullName evidence="2">Uncharacterized protein</fullName>
    </submittedName>
</protein>
<organism evidence="2 3">
    <name type="scientific">Sporothrix eucalyptigena</name>
    <dbReference type="NCBI Taxonomy" id="1812306"/>
    <lineage>
        <taxon>Eukaryota</taxon>
        <taxon>Fungi</taxon>
        <taxon>Dikarya</taxon>
        <taxon>Ascomycota</taxon>
        <taxon>Pezizomycotina</taxon>
        <taxon>Sordariomycetes</taxon>
        <taxon>Sordariomycetidae</taxon>
        <taxon>Ophiostomatales</taxon>
        <taxon>Ophiostomataceae</taxon>
        <taxon>Sporothrix</taxon>
    </lineage>
</organism>
<gene>
    <name evidence="2" type="ORF">SEUCBS140593_002492</name>
</gene>
<dbReference type="EMBL" id="CAWUHD010000016">
    <property type="protein sequence ID" value="CAK7215326.1"/>
    <property type="molecule type" value="Genomic_DNA"/>
</dbReference>
<feature type="compositionally biased region" description="Basic and acidic residues" evidence="1">
    <location>
        <begin position="274"/>
        <end position="283"/>
    </location>
</feature>